<sequence length="146" mass="17191">MELLEWHINQKLAESLNWKHPVINNLFDQGRNWKFNQGEQEELRWFYIRMIKERESFKRAKSFLSYIPELAVLLSFVLGVALLLVAGFPSYGELWQYLGIVGGTTITFVLGALSYALFRCRILADRVQDLRLRLHYQNLELELPTD</sequence>
<evidence type="ECO:0000313" key="3">
    <source>
        <dbReference type="Proteomes" id="UP001304300"/>
    </source>
</evidence>
<name>A0AAQ3QU55_9BACT</name>
<feature type="transmembrane region" description="Helical" evidence="1">
    <location>
        <begin position="63"/>
        <end position="88"/>
    </location>
</feature>
<reference evidence="2 3" key="1">
    <citation type="submission" date="2023-10" db="EMBL/GenBank/DDBJ databases">
        <title>Rubellicoccus peritrichatus gen. nov., sp. nov., isolated from an algae of coral reef tank.</title>
        <authorList>
            <person name="Luo J."/>
        </authorList>
    </citation>
    <scope>NUCLEOTIDE SEQUENCE [LARGE SCALE GENOMIC DNA]</scope>
    <source>
        <strain evidence="2 3">CR14</strain>
    </source>
</reference>
<gene>
    <name evidence="2" type="ORF">RZN69_13485</name>
</gene>
<dbReference type="AlphaFoldDB" id="A0AAQ3QU55"/>
<dbReference type="Proteomes" id="UP001304300">
    <property type="component" value="Chromosome"/>
</dbReference>
<dbReference type="EMBL" id="CP136920">
    <property type="protein sequence ID" value="WOO39630.1"/>
    <property type="molecule type" value="Genomic_DNA"/>
</dbReference>
<feature type="transmembrane region" description="Helical" evidence="1">
    <location>
        <begin position="94"/>
        <end position="118"/>
    </location>
</feature>
<dbReference type="RefSeq" id="WP_317831598.1">
    <property type="nucleotide sequence ID" value="NZ_CP136920.1"/>
</dbReference>
<evidence type="ECO:0000313" key="2">
    <source>
        <dbReference type="EMBL" id="WOO39630.1"/>
    </source>
</evidence>
<keyword evidence="1" id="KW-0472">Membrane</keyword>
<organism evidence="2 3">
    <name type="scientific">Rubellicoccus peritrichatus</name>
    <dbReference type="NCBI Taxonomy" id="3080537"/>
    <lineage>
        <taxon>Bacteria</taxon>
        <taxon>Pseudomonadati</taxon>
        <taxon>Verrucomicrobiota</taxon>
        <taxon>Opitutia</taxon>
        <taxon>Puniceicoccales</taxon>
        <taxon>Cerasicoccaceae</taxon>
        <taxon>Rubellicoccus</taxon>
    </lineage>
</organism>
<evidence type="ECO:0000256" key="1">
    <source>
        <dbReference type="SAM" id="Phobius"/>
    </source>
</evidence>
<dbReference type="KEGG" id="puo:RZN69_13485"/>
<accession>A0AAQ3QU55</accession>
<proteinExistence type="predicted"/>
<keyword evidence="1" id="KW-0812">Transmembrane</keyword>
<keyword evidence="1" id="KW-1133">Transmembrane helix</keyword>
<keyword evidence="3" id="KW-1185">Reference proteome</keyword>
<protein>
    <submittedName>
        <fullName evidence="2">Uncharacterized protein</fullName>
    </submittedName>
</protein>